<keyword evidence="2" id="KW-0472">Membrane</keyword>
<keyword evidence="3" id="KW-0732">Signal</keyword>
<organism evidence="4 5">
    <name type="scientific">Adineta ricciae</name>
    <name type="common">Rotifer</name>
    <dbReference type="NCBI Taxonomy" id="249248"/>
    <lineage>
        <taxon>Eukaryota</taxon>
        <taxon>Metazoa</taxon>
        <taxon>Spiralia</taxon>
        <taxon>Gnathifera</taxon>
        <taxon>Rotifera</taxon>
        <taxon>Eurotatoria</taxon>
        <taxon>Bdelloidea</taxon>
        <taxon>Adinetida</taxon>
        <taxon>Adinetidae</taxon>
        <taxon>Adineta</taxon>
    </lineage>
</organism>
<evidence type="ECO:0000313" key="5">
    <source>
        <dbReference type="Proteomes" id="UP000663828"/>
    </source>
</evidence>
<gene>
    <name evidence="4" type="ORF">XAT740_LOCUS41926</name>
</gene>
<keyword evidence="5" id="KW-1185">Reference proteome</keyword>
<dbReference type="Proteomes" id="UP000663828">
    <property type="component" value="Unassembled WGS sequence"/>
</dbReference>
<comment type="caution">
    <text evidence="4">The sequence shown here is derived from an EMBL/GenBank/DDBJ whole genome shotgun (WGS) entry which is preliminary data.</text>
</comment>
<accession>A0A815VUG6</accession>
<evidence type="ECO:0000256" key="2">
    <source>
        <dbReference type="SAM" id="Phobius"/>
    </source>
</evidence>
<dbReference type="EMBL" id="CAJNOR010004960">
    <property type="protein sequence ID" value="CAF1537455.1"/>
    <property type="molecule type" value="Genomic_DNA"/>
</dbReference>
<dbReference type="AlphaFoldDB" id="A0A815VUG6"/>
<keyword evidence="2" id="KW-0812">Transmembrane</keyword>
<sequence>MQLLLFVMCGSLMSFLSAEVNIFCEISNTTSSNTSYVVKVQIDGNEMQTVESSYVVHLYKKNSNESVLTIDLYANEIFLFETLQCNKHYINRTYDIKLGERQLKASNMSSVTLDVRLSTLTDNQNDTKTSGAMNTTNSPTVNDVSATTTVISPGTNTSATDTTTTTRILKTVESPSTRSAEYGMGFGITLISLLYIGEIVYFKFFHRFNHGNHEYTV</sequence>
<name>A0A815VUG6_ADIRI</name>
<proteinExistence type="predicted"/>
<evidence type="ECO:0000256" key="1">
    <source>
        <dbReference type="SAM" id="MobiDB-lite"/>
    </source>
</evidence>
<feature type="transmembrane region" description="Helical" evidence="2">
    <location>
        <begin position="182"/>
        <end position="202"/>
    </location>
</feature>
<protein>
    <submittedName>
        <fullName evidence="4">Uncharacterized protein</fullName>
    </submittedName>
</protein>
<keyword evidence="2" id="KW-1133">Transmembrane helix</keyword>
<feature type="region of interest" description="Disordered" evidence="1">
    <location>
        <begin position="124"/>
        <end position="146"/>
    </location>
</feature>
<reference evidence="4" key="1">
    <citation type="submission" date="2021-02" db="EMBL/GenBank/DDBJ databases">
        <authorList>
            <person name="Nowell W R."/>
        </authorList>
    </citation>
    <scope>NUCLEOTIDE SEQUENCE</scope>
</reference>
<evidence type="ECO:0000313" key="4">
    <source>
        <dbReference type="EMBL" id="CAF1537455.1"/>
    </source>
</evidence>
<feature type="signal peptide" evidence="3">
    <location>
        <begin position="1"/>
        <end position="18"/>
    </location>
</feature>
<feature type="chain" id="PRO_5032997138" evidence="3">
    <location>
        <begin position="19"/>
        <end position="217"/>
    </location>
</feature>
<evidence type="ECO:0000256" key="3">
    <source>
        <dbReference type="SAM" id="SignalP"/>
    </source>
</evidence>